<dbReference type="SFLD" id="SFLDG01129">
    <property type="entry name" value="C1.5:_HAD__Beta-PGM__Phosphata"/>
    <property type="match status" value="1"/>
</dbReference>
<name>A0A6I4LYJ7_9SPHN</name>
<proteinExistence type="predicted"/>
<dbReference type="GO" id="GO:0006281">
    <property type="term" value="P:DNA repair"/>
    <property type="evidence" value="ECO:0007669"/>
    <property type="project" value="TreeGrafter"/>
</dbReference>
<dbReference type="RefSeq" id="WP_160353029.1">
    <property type="nucleotide sequence ID" value="NZ_SDWJ01000001.1"/>
</dbReference>
<dbReference type="Pfam" id="PF13419">
    <property type="entry name" value="HAD_2"/>
    <property type="match status" value="1"/>
</dbReference>
<comment type="caution">
    <text evidence="1">The sequence shown here is derived from an EMBL/GenBank/DDBJ whole genome shotgun (WGS) entry which is preliminary data.</text>
</comment>
<dbReference type="Gene3D" id="1.10.150.240">
    <property type="entry name" value="Putative phosphatase, domain 2"/>
    <property type="match status" value="1"/>
</dbReference>
<dbReference type="AlphaFoldDB" id="A0A6I4LYJ7"/>
<protein>
    <submittedName>
        <fullName evidence="1">HAD family hydrolase</fullName>
    </submittedName>
</protein>
<dbReference type="InterPro" id="IPR006439">
    <property type="entry name" value="HAD-SF_hydro_IA"/>
</dbReference>
<dbReference type="PANTHER" id="PTHR43434">
    <property type="entry name" value="PHOSPHOGLYCOLATE PHOSPHATASE"/>
    <property type="match status" value="1"/>
</dbReference>
<organism evidence="1 2">
    <name type="scientific">Sphingorhabdus profundilacus</name>
    <dbReference type="NCBI Taxonomy" id="2509718"/>
    <lineage>
        <taxon>Bacteria</taxon>
        <taxon>Pseudomonadati</taxon>
        <taxon>Pseudomonadota</taxon>
        <taxon>Alphaproteobacteria</taxon>
        <taxon>Sphingomonadales</taxon>
        <taxon>Sphingomonadaceae</taxon>
        <taxon>Sphingorhabdus</taxon>
    </lineage>
</organism>
<keyword evidence="2" id="KW-1185">Reference proteome</keyword>
<evidence type="ECO:0000313" key="1">
    <source>
        <dbReference type="EMBL" id="MVZ97123.1"/>
    </source>
</evidence>
<dbReference type="InterPro" id="IPR023214">
    <property type="entry name" value="HAD_sf"/>
</dbReference>
<dbReference type="SUPFAM" id="SSF56784">
    <property type="entry name" value="HAD-like"/>
    <property type="match status" value="1"/>
</dbReference>
<reference evidence="1 2" key="1">
    <citation type="submission" date="2019-01" db="EMBL/GenBank/DDBJ databases">
        <title>Sphingorhabdus lacus sp.nov., isolated from an oligotrophic freshwater lake.</title>
        <authorList>
            <person name="Park M."/>
        </authorList>
    </citation>
    <scope>NUCLEOTIDE SEQUENCE [LARGE SCALE GENOMIC DNA]</scope>
    <source>
        <strain evidence="1 2">IMCC26285</strain>
    </source>
</reference>
<dbReference type="InterPro" id="IPR050155">
    <property type="entry name" value="HAD-like_hydrolase_sf"/>
</dbReference>
<dbReference type="PANTHER" id="PTHR43434:SF24">
    <property type="entry name" value="HYDROLASE-RELATED"/>
    <property type="match status" value="1"/>
</dbReference>
<dbReference type="Gene3D" id="3.40.50.1000">
    <property type="entry name" value="HAD superfamily/HAD-like"/>
    <property type="match status" value="1"/>
</dbReference>
<dbReference type="InterPro" id="IPR041492">
    <property type="entry name" value="HAD_2"/>
</dbReference>
<dbReference type="GO" id="GO:0005829">
    <property type="term" value="C:cytosol"/>
    <property type="evidence" value="ECO:0007669"/>
    <property type="project" value="TreeGrafter"/>
</dbReference>
<dbReference type="Proteomes" id="UP000471147">
    <property type="component" value="Unassembled WGS sequence"/>
</dbReference>
<dbReference type="GO" id="GO:0008967">
    <property type="term" value="F:phosphoglycolate phosphatase activity"/>
    <property type="evidence" value="ECO:0007669"/>
    <property type="project" value="TreeGrafter"/>
</dbReference>
<gene>
    <name evidence="1" type="ORF">EUU23_05320</name>
</gene>
<accession>A0A6I4LYJ7</accession>
<dbReference type="NCBIfam" id="TIGR01509">
    <property type="entry name" value="HAD-SF-IA-v3"/>
    <property type="match status" value="1"/>
</dbReference>
<dbReference type="InterPro" id="IPR036412">
    <property type="entry name" value="HAD-like_sf"/>
</dbReference>
<sequence length="220" mass="23788">MTARLAIFDCDGTLVDSQANICLAMEYTFEQAGMPPPARNAIRRVVGLSLFEIMRVLLPNADSIKHTKMVELYRASYLALRNDGLEHEPLYDGMAGLLASMDESGWLLGVATGKSDRGLERCLDHHAIKGLFVTLQTADRHPSKPHPSMVHQALADADVAAGRAVVIGDTVYDIQMGRAAGTRTIGVNWGYHPVEELRAAGADAIAESMDELAALLGDFV</sequence>
<dbReference type="NCBIfam" id="TIGR01549">
    <property type="entry name" value="HAD-SF-IA-v1"/>
    <property type="match status" value="1"/>
</dbReference>
<dbReference type="EMBL" id="SDWJ01000001">
    <property type="protein sequence ID" value="MVZ97123.1"/>
    <property type="molecule type" value="Genomic_DNA"/>
</dbReference>
<evidence type="ECO:0000313" key="2">
    <source>
        <dbReference type="Proteomes" id="UP000471147"/>
    </source>
</evidence>
<dbReference type="SFLD" id="SFLDG01135">
    <property type="entry name" value="C1.5.6:_HAD__Beta-PGM__Phospha"/>
    <property type="match status" value="1"/>
</dbReference>
<keyword evidence="1" id="KW-0378">Hydrolase</keyword>
<dbReference type="OrthoDB" id="9793014at2"/>
<dbReference type="SFLD" id="SFLDS00003">
    <property type="entry name" value="Haloacid_Dehalogenase"/>
    <property type="match status" value="1"/>
</dbReference>
<dbReference type="InterPro" id="IPR023198">
    <property type="entry name" value="PGP-like_dom2"/>
</dbReference>